<dbReference type="OrthoDB" id="5704902at2"/>
<keyword evidence="3" id="KW-1185">Reference proteome</keyword>
<dbReference type="GO" id="GO:0016787">
    <property type="term" value="F:hydrolase activity"/>
    <property type="evidence" value="ECO:0007669"/>
    <property type="project" value="UniProtKB-KW"/>
</dbReference>
<comment type="caution">
    <text evidence="2">The sequence shown here is derived from an EMBL/GenBank/DDBJ whole genome shotgun (WGS) entry which is preliminary data.</text>
</comment>
<dbReference type="SUPFAM" id="SSF53474">
    <property type="entry name" value="alpha/beta-Hydrolases"/>
    <property type="match status" value="1"/>
</dbReference>
<protein>
    <submittedName>
        <fullName evidence="2">Alpha/beta hydrolase</fullName>
    </submittedName>
</protein>
<dbReference type="Pfam" id="PF00561">
    <property type="entry name" value="Abhydrolase_1"/>
    <property type="match status" value="1"/>
</dbReference>
<accession>A0A4U3LSG8</accession>
<evidence type="ECO:0000259" key="1">
    <source>
        <dbReference type="Pfam" id="PF00561"/>
    </source>
</evidence>
<proteinExistence type="predicted"/>
<keyword evidence="2" id="KW-0378">Hydrolase</keyword>
<evidence type="ECO:0000313" key="2">
    <source>
        <dbReference type="EMBL" id="TKK78712.1"/>
    </source>
</evidence>
<name>A0A4U3LSG8_9ACTN</name>
<dbReference type="InterPro" id="IPR000073">
    <property type="entry name" value="AB_hydrolase_1"/>
</dbReference>
<feature type="domain" description="AB hydrolase-1" evidence="1">
    <location>
        <begin position="117"/>
        <end position="232"/>
    </location>
</feature>
<organism evidence="2 3">
    <name type="scientific">Herbidospora galbida</name>
    <dbReference type="NCBI Taxonomy" id="2575442"/>
    <lineage>
        <taxon>Bacteria</taxon>
        <taxon>Bacillati</taxon>
        <taxon>Actinomycetota</taxon>
        <taxon>Actinomycetes</taxon>
        <taxon>Streptosporangiales</taxon>
        <taxon>Streptosporangiaceae</taxon>
        <taxon>Herbidospora</taxon>
    </lineage>
</organism>
<dbReference type="RefSeq" id="WP_137251755.1">
    <property type="nucleotide sequence ID" value="NZ_SZQA01000070.1"/>
</dbReference>
<dbReference type="EMBL" id="SZQA01000070">
    <property type="protein sequence ID" value="TKK78712.1"/>
    <property type="molecule type" value="Genomic_DNA"/>
</dbReference>
<evidence type="ECO:0000313" key="3">
    <source>
        <dbReference type="Proteomes" id="UP000308705"/>
    </source>
</evidence>
<reference evidence="2 3" key="1">
    <citation type="submission" date="2019-04" db="EMBL/GenBank/DDBJ databases">
        <title>Herbidospora sp. NEAU-GS14.nov., a novel actinomycete isolated from soil.</title>
        <authorList>
            <person name="Han L."/>
        </authorList>
    </citation>
    <scope>NUCLEOTIDE SEQUENCE [LARGE SCALE GENOMIC DNA]</scope>
    <source>
        <strain evidence="2 3">NEAU-GS14</strain>
    </source>
</reference>
<dbReference type="AlphaFoldDB" id="A0A4U3LSG8"/>
<dbReference type="Gene3D" id="3.40.50.1820">
    <property type="entry name" value="alpha/beta hydrolase"/>
    <property type="match status" value="1"/>
</dbReference>
<dbReference type="Proteomes" id="UP000308705">
    <property type="component" value="Unassembled WGS sequence"/>
</dbReference>
<dbReference type="InterPro" id="IPR029058">
    <property type="entry name" value="AB_hydrolase_fold"/>
</dbReference>
<sequence length="347" mass="38169">MTYLDELKNYVIAHARSQGMPPEHSAAILARVDDDESWVREWSAEGDRLAADDRLPEANAHYIMARFPYADGPARQEAAARSRAVFDRWRAGFPAIRPLEGPAPGWTVGLDAPEPRPLLVLTGGIISVKEQWAAVLPQLDALGFAGIVTEMPRVGENPVPYDADAWRFFPALLDAVEGRADTGRTYLLALSFSGHLALRAALHDDRIRGVVGAGAPLRHFFTDETWQANVPRVTTETLAHLTGAGPDKVYALIRDWALTPEELSALRIPVAHVTSLRDEIIPPADAALLRERVPGVRVLEHDDVHGAPSSFAQTRLWTLLSVLRIHGGFAPQRLALTKEFSKLRYAS</sequence>
<gene>
    <name evidence="2" type="ORF">FDA94_37405</name>
</gene>